<sequence length="287" mass="31786">MDEGANFEVQADTMLEQYANIDHLQGISQANSYNRDSNPPAYEHPAVNHHAKLAANQSYSLPSADISLGECYGDGSTFNGYSHSSAKVFQRTAANSYQTGSSHSQHPPMSATNSRQPMIPQKFAQNTFSRSPASSNYQPPVPNSYPPTQNNYSGSPASNNYQSPLPNTYQPAQNNFSGSPTRNNYQQPLRTTSYSQSHVDNTSTQRTVQGSNLNTYQSPIFHQYPQSFGPTQRNQNVYAGPQGFMTATNMSYQANWNTNLPESNVIFLKHSRRSNPNSNADSNHIRN</sequence>
<accession>A0ACD2ZWH7</accession>
<gene>
    <name evidence="1" type="ORF">BDN72DRAFT_866456</name>
</gene>
<protein>
    <submittedName>
        <fullName evidence="1">Uncharacterized protein</fullName>
    </submittedName>
</protein>
<dbReference type="Proteomes" id="UP000308600">
    <property type="component" value="Unassembled WGS sequence"/>
</dbReference>
<proteinExistence type="predicted"/>
<evidence type="ECO:0000313" key="1">
    <source>
        <dbReference type="EMBL" id="TFK57828.1"/>
    </source>
</evidence>
<reference evidence="1 2" key="1">
    <citation type="journal article" date="2019" name="Nat. Ecol. Evol.">
        <title>Megaphylogeny resolves global patterns of mushroom evolution.</title>
        <authorList>
            <person name="Varga T."/>
            <person name="Krizsan K."/>
            <person name="Foldi C."/>
            <person name="Dima B."/>
            <person name="Sanchez-Garcia M."/>
            <person name="Sanchez-Ramirez S."/>
            <person name="Szollosi G.J."/>
            <person name="Szarkandi J.G."/>
            <person name="Papp V."/>
            <person name="Albert L."/>
            <person name="Andreopoulos W."/>
            <person name="Angelini C."/>
            <person name="Antonin V."/>
            <person name="Barry K.W."/>
            <person name="Bougher N.L."/>
            <person name="Buchanan P."/>
            <person name="Buyck B."/>
            <person name="Bense V."/>
            <person name="Catcheside P."/>
            <person name="Chovatia M."/>
            <person name="Cooper J."/>
            <person name="Damon W."/>
            <person name="Desjardin D."/>
            <person name="Finy P."/>
            <person name="Geml J."/>
            <person name="Haridas S."/>
            <person name="Hughes K."/>
            <person name="Justo A."/>
            <person name="Karasinski D."/>
            <person name="Kautmanova I."/>
            <person name="Kiss B."/>
            <person name="Kocsube S."/>
            <person name="Kotiranta H."/>
            <person name="LaButti K.M."/>
            <person name="Lechner B.E."/>
            <person name="Liimatainen K."/>
            <person name="Lipzen A."/>
            <person name="Lukacs Z."/>
            <person name="Mihaltcheva S."/>
            <person name="Morgado L.N."/>
            <person name="Niskanen T."/>
            <person name="Noordeloos M.E."/>
            <person name="Ohm R.A."/>
            <person name="Ortiz-Santana B."/>
            <person name="Ovrebo C."/>
            <person name="Racz N."/>
            <person name="Riley R."/>
            <person name="Savchenko A."/>
            <person name="Shiryaev A."/>
            <person name="Soop K."/>
            <person name="Spirin V."/>
            <person name="Szebenyi C."/>
            <person name="Tomsovsky M."/>
            <person name="Tulloss R.E."/>
            <person name="Uehling J."/>
            <person name="Grigoriev I.V."/>
            <person name="Vagvolgyi C."/>
            <person name="Papp T."/>
            <person name="Martin F.M."/>
            <person name="Miettinen O."/>
            <person name="Hibbett D.S."/>
            <person name="Nagy L.G."/>
        </authorList>
    </citation>
    <scope>NUCLEOTIDE SEQUENCE [LARGE SCALE GENOMIC DNA]</scope>
    <source>
        <strain evidence="1 2">NL-1719</strain>
    </source>
</reference>
<evidence type="ECO:0000313" key="2">
    <source>
        <dbReference type="Proteomes" id="UP000308600"/>
    </source>
</evidence>
<dbReference type="EMBL" id="ML210005">
    <property type="protein sequence ID" value="TFK57828.1"/>
    <property type="molecule type" value="Genomic_DNA"/>
</dbReference>
<keyword evidence="2" id="KW-1185">Reference proteome</keyword>
<name>A0ACD2ZWH7_9AGAR</name>
<organism evidence="1 2">
    <name type="scientific">Pluteus cervinus</name>
    <dbReference type="NCBI Taxonomy" id="181527"/>
    <lineage>
        <taxon>Eukaryota</taxon>
        <taxon>Fungi</taxon>
        <taxon>Dikarya</taxon>
        <taxon>Basidiomycota</taxon>
        <taxon>Agaricomycotina</taxon>
        <taxon>Agaricomycetes</taxon>
        <taxon>Agaricomycetidae</taxon>
        <taxon>Agaricales</taxon>
        <taxon>Pluteineae</taxon>
        <taxon>Pluteaceae</taxon>
        <taxon>Pluteus</taxon>
    </lineage>
</organism>